<evidence type="ECO:0000256" key="1">
    <source>
        <dbReference type="ARBA" id="ARBA00004251"/>
    </source>
</evidence>
<dbReference type="AlphaFoldDB" id="A0A5N6P1C9"/>
<keyword evidence="5 11" id="KW-0812">Transmembrane</keyword>
<dbReference type="Pfam" id="PF23598">
    <property type="entry name" value="LRR_14"/>
    <property type="match status" value="1"/>
</dbReference>
<comment type="similarity">
    <text evidence="2">Belongs to the RLP family.</text>
</comment>
<feature type="chain" id="PRO_5024406874" evidence="12">
    <location>
        <begin position="30"/>
        <end position="721"/>
    </location>
</feature>
<comment type="subcellular location">
    <subcellularLocation>
        <location evidence="1">Cell membrane</location>
        <topology evidence="1">Single-pass type I membrane protein</topology>
    </subcellularLocation>
</comment>
<dbReference type="InterPro" id="IPR046956">
    <property type="entry name" value="RLP23-like"/>
</dbReference>
<dbReference type="InterPro" id="IPR001611">
    <property type="entry name" value="Leu-rich_rpt"/>
</dbReference>
<dbReference type="GO" id="GO:0006952">
    <property type="term" value="P:defense response"/>
    <property type="evidence" value="ECO:0007669"/>
    <property type="project" value="UniProtKB-ARBA"/>
</dbReference>
<evidence type="ECO:0000256" key="3">
    <source>
        <dbReference type="ARBA" id="ARBA00022475"/>
    </source>
</evidence>
<feature type="domain" description="Disease resistance R13L4/SHOC-2-like LRR" evidence="14">
    <location>
        <begin position="117"/>
        <end position="314"/>
    </location>
</feature>
<dbReference type="FunFam" id="3.80.10.10:FF:000095">
    <property type="entry name" value="LRR receptor-like serine/threonine-protein kinase GSO1"/>
    <property type="match status" value="1"/>
</dbReference>
<evidence type="ECO:0000256" key="4">
    <source>
        <dbReference type="ARBA" id="ARBA00022614"/>
    </source>
</evidence>
<dbReference type="FunFam" id="3.80.10.10:FF:000400">
    <property type="entry name" value="Nuclear pore complex protein NUP107"/>
    <property type="match status" value="1"/>
</dbReference>
<evidence type="ECO:0000256" key="7">
    <source>
        <dbReference type="ARBA" id="ARBA00022737"/>
    </source>
</evidence>
<gene>
    <name evidence="15" type="ORF">E3N88_16556</name>
</gene>
<dbReference type="OrthoDB" id="1706571at2759"/>
<keyword evidence="9 11" id="KW-0472">Membrane</keyword>
<proteinExistence type="inferred from homology"/>
<dbReference type="InterPro" id="IPR055414">
    <property type="entry name" value="LRR_R13L4/SHOC2-like"/>
</dbReference>
<dbReference type="PANTHER" id="PTHR48063:SF103">
    <property type="entry name" value="LEUCINE-RICH RECEPTOR-LIKE KINASE FAMILY PROTEIN"/>
    <property type="match status" value="1"/>
</dbReference>
<evidence type="ECO:0000256" key="6">
    <source>
        <dbReference type="ARBA" id="ARBA00022729"/>
    </source>
</evidence>
<dbReference type="PANTHER" id="PTHR48063">
    <property type="entry name" value="LRR RECEPTOR-LIKE KINASE"/>
    <property type="match status" value="1"/>
</dbReference>
<evidence type="ECO:0000313" key="15">
    <source>
        <dbReference type="EMBL" id="KAD5508853.1"/>
    </source>
</evidence>
<dbReference type="EMBL" id="SZYD01000008">
    <property type="protein sequence ID" value="KAD5508853.1"/>
    <property type="molecule type" value="Genomic_DNA"/>
</dbReference>
<keyword evidence="6 12" id="KW-0732">Signal</keyword>
<keyword evidence="16" id="KW-1185">Reference proteome</keyword>
<evidence type="ECO:0000256" key="5">
    <source>
        <dbReference type="ARBA" id="ARBA00022692"/>
    </source>
</evidence>
<dbReference type="GO" id="GO:0009653">
    <property type="term" value="P:anatomical structure morphogenesis"/>
    <property type="evidence" value="ECO:0007669"/>
    <property type="project" value="UniProtKB-ARBA"/>
</dbReference>
<dbReference type="InterPro" id="IPR013210">
    <property type="entry name" value="LRR_N_plant-typ"/>
</dbReference>
<dbReference type="GO" id="GO:0051707">
    <property type="term" value="P:response to other organism"/>
    <property type="evidence" value="ECO:0007669"/>
    <property type="project" value="UniProtKB-ARBA"/>
</dbReference>
<reference evidence="15 16" key="1">
    <citation type="submission" date="2019-05" db="EMBL/GenBank/DDBJ databases">
        <title>Mikania micrantha, genome provides insights into the molecular mechanism of rapid growth.</title>
        <authorList>
            <person name="Liu B."/>
        </authorList>
    </citation>
    <scope>NUCLEOTIDE SEQUENCE [LARGE SCALE GENOMIC DNA]</scope>
    <source>
        <strain evidence="15">NLD-2019</strain>
        <tissue evidence="15">Leaf</tissue>
    </source>
</reference>
<evidence type="ECO:0000256" key="2">
    <source>
        <dbReference type="ARBA" id="ARBA00009592"/>
    </source>
</evidence>
<comment type="caution">
    <text evidence="15">The sequence shown here is derived from an EMBL/GenBank/DDBJ whole genome shotgun (WGS) entry which is preliminary data.</text>
</comment>
<keyword evidence="3" id="KW-1003">Cell membrane</keyword>
<keyword evidence="4" id="KW-0433">Leucine-rich repeat</keyword>
<evidence type="ECO:0000259" key="13">
    <source>
        <dbReference type="Pfam" id="PF08263"/>
    </source>
</evidence>
<organism evidence="15 16">
    <name type="scientific">Mikania micrantha</name>
    <name type="common">bitter vine</name>
    <dbReference type="NCBI Taxonomy" id="192012"/>
    <lineage>
        <taxon>Eukaryota</taxon>
        <taxon>Viridiplantae</taxon>
        <taxon>Streptophyta</taxon>
        <taxon>Embryophyta</taxon>
        <taxon>Tracheophyta</taxon>
        <taxon>Spermatophyta</taxon>
        <taxon>Magnoliopsida</taxon>
        <taxon>eudicotyledons</taxon>
        <taxon>Gunneridae</taxon>
        <taxon>Pentapetalae</taxon>
        <taxon>asterids</taxon>
        <taxon>campanulids</taxon>
        <taxon>Asterales</taxon>
        <taxon>Asteraceae</taxon>
        <taxon>Asteroideae</taxon>
        <taxon>Heliantheae alliance</taxon>
        <taxon>Eupatorieae</taxon>
        <taxon>Mikania</taxon>
    </lineage>
</organism>
<evidence type="ECO:0000256" key="10">
    <source>
        <dbReference type="ARBA" id="ARBA00023180"/>
    </source>
</evidence>
<feature type="transmembrane region" description="Helical" evidence="11">
    <location>
        <begin position="668"/>
        <end position="690"/>
    </location>
</feature>
<dbReference type="InterPro" id="IPR032675">
    <property type="entry name" value="LRR_dom_sf"/>
</dbReference>
<evidence type="ECO:0000313" key="16">
    <source>
        <dbReference type="Proteomes" id="UP000326396"/>
    </source>
</evidence>
<evidence type="ECO:0000259" key="14">
    <source>
        <dbReference type="Pfam" id="PF23598"/>
    </source>
</evidence>
<evidence type="ECO:0000256" key="12">
    <source>
        <dbReference type="SAM" id="SignalP"/>
    </source>
</evidence>
<accession>A0A5N6P1C9</accession>
<dbReference type="GO" id="GO:0005886">
    <property type="term" value="C:plasma membrane"/>
    <property type="evidence" value="ECO:0007669"/>
    <property type="project" value="UniProtKB-SubCell"/>
</dbReference>
<evidence type="ECO:0000256" key="9">
    <source>
        <dbReference type="ARBA" id="ARBA00023136"/>
    </source>
</evidence>
<dbReference type="PRINTS" id="PR00019">
    <property type="entry name" value="LEURICHRPT"/>
</dbReference>
<dbReference type="Gene3D" id="3.80.10.10">
    <property type="entry name" value="Ribonuclease Inhibitor"/>
    <property type="match status" value="4"/>
</dbReference>
<evidence type="ECO:0000256" key="11">
    <source>
        <dbReference type="SAM" id="Phobius"/>
    </source>
</evidence>
<dbReference type="Pfam" id="PF08263">
    <property type="entry name" value="LRRNT_2"/>
    <property type="match status" value="1"/>
</dbReference>
<evidence type="ECO:0000256" key="8">
    <source>
        <dbReference type="ARBA" id="ARBA00022989"/>
    </source>
</evidence>
<keyword evidence="8 11" id="KW-1133">Transmembrane helix</keyword>
<dbReference type="GO" id="GO:0099402">
    <property type="term" value="P:plant organ development"/>
    <property type="evidence" value="ECO:0007669"/>
    <property type="project" value="UniProtKB-ARBA"/>
</dbReference>
<name>A0A5N6P1C9_9ASTR</name>
<keyword evidence="7" id="KW-0677">Repeat</keyword>
<feature type="signal peptide" evidence="12">
    <location>
        <begin position="1"/>
        <end position="29"/>
    </location>
</feature>
<dbReference type="SMART" id="SM00369">
    <property type="entry name" value="LRR_TYP"/>
    <property type="match status" value="7"/>
</dbReference>
<protein>
    <submittedName>
        <fullName evidence="15">Uncharacterized protein</fullName>
    </submittedName>
</protein>
<dbReference type="InterPro" id="IPR003591">
    <property type="entry name" value="Leu-rich_rpt_typical-subtyp"/>
</dbReference>
<dbReference type="SUPFAM" id="SSF52047">
    <property type="entry name" value="RNI-like"/>
    <property type="match status" value="1"/>
</dbReference>
<dbReference type="Pfam" id="PF00560">
    <property type="entry name" value="LRR_1"/>
    <property type="match status" value="4"/>
</dbReference>
<keyword evidence="10" id="KW-0325">Glycoprotein</keyword>
<dbReference type="SUPFAM" id="SSF52058">
    <property type="entry name" value="L domain-like"/>
    <property type="match status" value="1"/>
</dbReference>
<feature type="domain" description="Leucine-rich repeat-containing N-terminal plant-type" evidence="13">
    <location>
        <begin position="49"/>
        <end position="93"/>
    </location>
</feature>
<dbReference type="Proteomes" id="UP000326396">
    <property type="component" value="Linkage Group LG16"/>
</dbReference>
<sequence>MRNNIFLGFVQLFLFALVLVMVWLQITSSSIVDFPHEDSEGACKYKCIDKERDALLHFKSSIHQDPKGFLSTWIPKQERNANDCCKWRGVMCSNETGHVTSLDLSFGNLEGKISPLLSNLSHLNHLDLSSNSFDGTIPVFIGSISRLRHLSLDFNDFTGIIPSELGNLTNLQKLSLRYVGGCMVDNLDWLSHLSKLEDLDMSGTYLGKADKWVNVILTLQKLSYLTLEGCDLSQVMHPYSYSSVNSSLSSSLVTLFLKNNDFNSSMYRWLMPLTSYELVELDLSENKLDGIPKYFGGLSSLTSLYIHNNPIHAKFPEFLNNLCGCTSFTLQTLDASNTQITGSLPDDIQKFSSLKYMLLSNNLLNGTISERVWQLPKLRLLDVSSNFLKGAISGNIGRSKIAIIDLSNNSLEAVPSKADMSNLSNAGKIDLSSYNFSDPIPNVSSTVWLDLSKNKLHGKISFLCQIVHRSLLFLDLSNNSLIGQIPDCLWHFRQLRVLNLGQNRLSGRLPASIEYLINLEVLYLYNNSFSGKFPISLKNCTNLAFLELGANKFSGHVPVWIGEKLLRLYVLKLTSNNFYGTIPLQLCQLVNLTILDLSLNNLYGAVPSCLNNLSAMVQDGFPHDQNMHKYPWGLCGPPLTKFCTGDEQPKVLPLNHGDHEAIDAFQKLFYTVVAIGFATGFWIACGSLLLNRRGRHAFFHFMNGLEDWVYVRVLVLVAKWQ</sequence>